<proteinExistence type="predicted"/>
<feature type="compositionally biased region" description="Low complexity" evidence="2">
    <location>
        <begin position="535"/>
        <end position="567"/>
    </location>
</feature>
<dbReference type="InterPro" id="IPR001878">
    <property type="entry name" value="Znf_CCHC"/>
</dbReference>
<dbReference type="GO" id="GO:0003676">
    <property type="term" value="F:nucleic acid binding"/>
    <property type="evidence" value="ECO:0007669"/>
    <property type="project" value="InterPro"/>
</dbReference>
<reference evidence="4" key="2">
    <citation type="journal article" date="2022" name="Res Sq">
        <title>Comparative Genomics Reveals Insights into the Divergent Evolution of Astigmatic Mites and Household Pest Adaptations.</title>
        <authorList>
            <person name="Xiong Q."/>
            <person name="Wan A.T.-Y."/>
            <person name="Liu X.-Y."/>
            <person name="Fung C.S.-H."/>
            <person name="Xiao X."/>
            <person name="Malainual N."/>
            <person name="Hou J."/>
            <person name="Wang L."/>
            <person name="Wang M."/>
            <person name="Yang K."/>
            <person name="Cui Y."/>
            <person name="Leung E."/>
            <person name="Nong W."/>
            <person name="Shin S.-K."/>
            <person name="Au S."/>
            <person name="Jeong K.Y."/>
            <person name="Chew F.T."/>
            <person name="Hui J."/>
            <person name="Leung T.F."/>
            <person name="Tungtrongchitr A."/>
            <person name="Zhong N."/>
            <person name="Liu Z."/>
            <person name="Tsui S."/>
        </authorList>
    </citation>
    <scope>NUCLEOTIDE SEQUENCE</scope>
    <source>
        <strain evidence="4">Derf</strain>
        <tissue evidence="4">Whole organism</tissue>
    </source>
</reference>
<dbReference type="Proteomes" id="UP000790347">
    <property type="component" value="Unassembled WGS sequence"/>
</dbReference>
<feature type="compositionally biased region" description="Low complexity" evidence="2">
    <location>
        <begin position="161"/>
        <end position="209"/>
    </location>
</feature>
<evidence type="ECO:0000256" key="1">
    <source>
        <dbReference type="PROSITE-ProRule" id="PRU00047"/>
    </source>
</evidence>
<protein>
    <submittedName>
        <fullName evidence="4">Zinc finger protein</fullName>
    </submittedName>
</protein>
<feature type="region of interest" description="Disordered" evidence="2">
    <location>
        <begin position="535"/>
        <end position="573"/>
    </location>
</feature>
<dbReference type="AlphaFoldDB" id="A0A922IE38"/>
<evidence type="ECO:0000259" key="3">
    <source>
        <dbReference type="PROSITE" id="PS50158"/>
    </source>
</evidence>
<evidence type="ECO:0000313" key="4">
    <source>
        <dbReference type="EMBL" id="KAH9528345.1"/>
    </source>
</evidence>
<dbReference type="PANTHER" id="PTHR16195">
    <property type="entry name" value="ZINC FINGER CCHC DOMAIN CONTAINING PROTEIN"/>
    <property type="match status" value="1"/>
</dbReference>
<keyword evidence="5" id="KW-1185">Reference proteome</keyword>
<dbReference type="SMART" id="SM00343">
    <property type="entry name" value="ZnF_C2HC"/>
    <property type="match status" value="1"/>
</dbReference>
<dbReference type="Pfam" id="PF25479">
    <property type="entry name" value="Vts1"/>
    <property type="match status" value="1"/>
</dbReference>
<organism evidence="4 5">
    <name type="scientific">Dermatophagoides farinae</name>
    <name type="common">American house dust mite</name>
    <dbReference type="NCBI Taxonomy" id="6954"/>
    <lineage>
        <taxon>Eukaryota</taxon>
        <taxon>Metazoa</taxon>
        <taxon>Ecdysozoa</taxon>
        <taxon>Arthropoda</taxon>
        <taxon>Chelicerata</taxon>
        <taxon>Arachnida</taxon>
        <taxon>Acari</taxon>
        <taxon>Acariformes</taxon>
        <taxon>Sarcoptiformes</taxon>
        <taxon>Astigmata</taxon>
        <taxon>Psoroptidia</taxon>
        <taxon>Analgoidea</taxon>
        <taxon>Pyroglyphidae</taxon>
        <taxon>Dermatophagoidinae</taxon>
        <taxon>Dermatophagoides</taxon>
    </lineage>
</organism>
<comment type="caution">
    <text evidence="4">The sequence shown here is derived from an EMBL/GenBank/DDBJ whole genome shotgun (WGS) entry which is preliminary data.</text>
</comment>
<feature type="compositionally biased region" description="Basic residues" evidence="2">
    <location>
        <begin position="456"/>
        <end position="467"/>
    </location>
</feature>
<feature type="compositionally biased region" description="Polar residues" evidence="2">
    <location>
        <begin position="210"/>
        <end position="219"/>
    </location>
</feature>
<evidence type="ECO:0000313" key="5">
    <source>
        <dbReference type="Proteomes" id="UP000790347"/>
    </source>
</evidence>
<feature type="region of interest" description="Disordered" evidence="2">
    <location>
        <begin position="160"/>
        <end position="227"/>
    </location>
</feature>
<gene>
    <name evidence="4" type="primary">zcchc14</name>
    <name evidence="4" type="ORF">DERF_002298</name>
</gene>
<dbReference type="Pfam" id="PF00098">
    <property type="entry name" value="zf-CCHC"/>
    <property type="match status" value="1"/>
</dbReference>
<dbReference type="Pfam" id="PF26034">
    <property type="entry name" value="PHAT_SMAUG"/>
    <property type="match status" value="1"/>
</dbReference>
<dbReference type="InterPro" id="IPR042344">
    <property type="entry name" value="ZCCHC14"/>
</dbReference>
<keyword evidence="1" id="KW-0479">Metal-binding</keyword>
<dbReference type="GO" id="GO:0008270">
    <property type="term" value="F:zinc ion binding"/>
    <property type="evidence" value="ECO:0007669"/>
    <property type="project" value="UniProtKB-KW"/>
</dbReference>
<sequence>MKDYQFFDYNNIITNKSNHIGNEDDQNCYKPQLPLTTSPIIIMKPLQQEEIFAYFKSLSGAKRIELVCGLISMCIPLEIRFFDNVIQDMVKRDYNSFRDAEIKANTYQELDMVCKCDLLLEKVSTTTATTTDNQSYYDDGIINSTIPSVLTNSTEMQNGNITATSSSSSAISITSTSSQSNNRDSNTTTPTTNNNNNDNKNNDNGQLTNSNNTIVKSGDQSQTTTLTTTNQNISSNIASFPSRSKLIISLCLMQPSNSHCSTIVFNAIRKQLAHEIICQAVDQIYLPKNQNIDELFSEILLLLTMAMYHPAFTYEQRDLLASQKKDIEQLYYNFIHYIRAQQFLACQAAVAAVANQQAVPVPAQPMGVTVTGSNVTIPVPIVATSATVIPSGQQQSNYHPPATTPTNPSIGSGGSGSGGTNTNAQQQSSTQANASSAHIAHQYHHNYHQSGTSGGHKSHQHHHHHHNAGGGPTSASAVTHLGPQVAPVAAAAQQYIPFMPSPLGANITYTATGPPPIPTNATNAVIQNIAMLKMSSPQPAPQSSTQSQQQSSSPSPSSISPASSVSSNKLPPQPAVVQVMPQTATTTQIGQFIKLDSMYTTANLAGGPLIAAGPSPPTSLIVVDPNATTGTGVVPTGPTMCLHHAQLIVDDKSSITSSASCYNCGNMGHRGTECTTGTGDSSGDH</sequence>
<evidence type="ECO:0000256" key="2">
    <source>
        <dbReference type="SAM" id="MobiDB-lite"/>
    </source>
</evidence>
<reference evidence="4" key="1">
    <citation type="submission" date="2013-05" db="EMBL/GenBank/DDBJ databases">
        <authorList>
            <person name="Yim A.K.Y."/>
            <person name="Chan T.F."/>
            <person name="Ji K.M."/>
            <person name="Liu X.Y."/>
            <person name="Zhou J.W."/>
            <person name="Li R.Q."/>
            <person name="Yang K.Y."/>
            <person name="Li J."/>
            <person name="Li M."/>
            <person name="Law P.T.W."/>
            <person name="Wu Y.L."/>
            <person name="Cai Z.L."/>
            <person name="Qin H."/>
            <person name="Bao Y."/>
            <person name="Leung R.K.K."/>
            <person name="Ng P.K.S."/>
            <person name="Zou J."/>
            <person name="Zhong X.J."/>
            <person name="Ran P.X."/>
            <person name="Zhong N.S."/>
            <person name="Liu Z.G."/>
            <person name="Tsui S.K.W."/>
        </authorList>
    </citation>
    <scope>NUCLEOTIDE SEQUENCE</scope>
    <source>
        <strain evidence="4">Derf</strain>
        <tissue evidence="4">Whole organism</tissue>
    </source>
</reference>
<feature type="region of interest" description="Disordered" evidence="2">
    <location>
        <begin position="391"/>
        <end position="478"/>
    </location>
</feature>
<dbReference type="EMBL" id="ASGP02000001">
    <property type="protein sequence ID" value="KAH9528345.1"/>
    <property type="molecule type" value="Genomic_DNA"/>
</dbReference>
<dbReference type="InterPro" id="IPR058599">
    <property type="entry name" value="PHAT_Smg/ZCCHC2-like"/>
</dbReference>
<name>A0A922IE38_DERFA</name>
<dbReference type="InterPro" id="IPR057327">
    <property type="entry name" value="Vts1_dom"/>
</dbReference>
<keyword evidence="1" id="KW-0862">Zinc</keyword>
<dbReference type="PANTHER" id="PTHR16195:SF16">
    <property type="entry name" value="ZINC FINGER CCHC DOMAIN-CONTAINING PROTEIN 14"/>
    <property type="match status" value="1"/>
</dbReference>
<feature type="compositionally biased region" description="Low complexity" evidence="2">
    <location>
        <begin position="420"/>
        <end position="437"/>
    </location>
</feature>
<dbReference type="PROSITE" id="PS50158">
    <property type="entry name" value="ZF_CCHC"/>
    <property type="match status" value="1"/>
</dbReference>
<keyword evidence="1" id="KW-0863">Zinc-finger</keyword>
<accession>A0A922IE38</accession>
<feature type="domain" description="CCHC-type" evidence="3">
    <location>
        <begin position="661"/>
        <end position="674"/>
    </location>
</feature>